<comment type="subcellular location">
    <subcellularLocation>
        <location evidence="1">Cell membrane</location>
        <topology evidence="1">Multi-pass membrane protein</topology>
    </subcellularLocation>
</comment>
<feature type="transmembrane region" description="Helical" evidence="9">
    <location>
        <begin position="409"/>
        <end position="427"/>
    </location>
</feature>
<evidence type="ECO:0000256" key="3">
    <source>
        <dbReference type="ARBA" id="ARBA00022448"/>
    </source>
</evidence>
<feature type="transmembrane region" description="Helical" evidence="9">
    <location>
        <begin position="140"/>
        <end position="158"/>
    </location>
</feature>
<dbReference type="PIRSF" id="PIRSF006603">
    <property type="entry name" value="DinF"/>
    <property type="match status" value="1"/>
</dbReference>
<accession>I0KYK3</accession>
<keyword evidence="11" id="KW-1185">Reference proteome</keyword>
<feature type="region of interest" description="Disordered" evidence="8">
    <location>
        <begin position="437"/>
        <end position="491"/>
    </location>
</feature>
<dbReference type="Pfam" id="PF01554">
    <property type="entry name" value="MatE"/>
    <property type="match status" value="2"/>
</dbReference>
<reference evidence="11" key="1">
    <citation type="journal article" date="2012" name="J. Bacteriol.">
        <title>Genome Sequence of Micromonospora lupini Lupac 08, Isolated from Root Nodules of Lupinus angustifolius.</title>
        <authorList>
            <person name="Alonso-Vega P."/>
            <person name="Normand P."/>
            <person name="Bacigalupe R."/>
            <person name="Pujic P."/>
            <person name="Lajus A."/>
            <person name="Vallenet D."/>
            <person name="Carro L."/>
            <person name="Coll P."/>
            <person name="Trujillo M.E."/>
        </authorList>
    </citation>
    <scope>NUCLEOTIDE SEQUENCE [LARGE SCALE GENOMIC DNA]</scope>
    <source>
        <strain evidence="11">Lupac 08</strain>
    </source>
</reference>
<dbReference type="NCBIfam" id="TIGR00797">
    <property type="entry name" value="matE"/>
    <property type="match status" value="1"/>
</dbReference>
<keyword evidence="4" id="KW-1003">Cell membrane</keyword>
<dbReference type="eggNOG" id="COG0534">
    <property type="taxonomic scope" value="Bacteria"/>
</dbReference>
<dbReference type="PANTHER" id="PTHR42893">
    <property type="entry name" value="PROTEIN DETOXIFICATION 44, CHLOROPLASTIC-RELATED"/>
    <property type="match status" value="1"/>
</dbReference>
<keyword evidence="3" id="KW-0813">Transport</keyword>
<keyword evidence="7 9" id="KW-0472">Membrane</keyword>
<dbReference type="AlphaFoldDB" id="I0KYK3"/>
<gene>
    <name evidence="10" type="ORF">MILUP08_41564</name>
</gene>
<evidence type="ECO:0000256" key="2">
    <source>
        <dbReference type="ARBA" id="ARBA00010199"/>
    </source>
</evidence>
<evidence type="ECO:0000256" key="7">
    <source>
        <dbReference type="ARBA" id="ARBA00023136"/>
    </source>
</evidence>
<evidence type="ECO:0000313" key="10">
    <source>
        <dbReference type="EMBL" id="CCH16650.1"/>
    </source>
</evidence>
<feature type="transmembrane region" description="Helical" evidence="9">
    <location>
        <begin position="49"/>
        <end position="72"/>
    </location>
</feature>
<feature type="transmembrane region" description="Helical" evidence="9">
    <location>
        <begin position="350"/>
        <end position="372"/>
    </location>
</feature>
<dbReference type="GO" id="GO:0015297">
    <property type="term" value="F:antiporter activity"/>
    <property type="evidence" value="ECO:0007669"/>
    <property type="project" value="InterPro"/>
</dbReference>
<proteinExistence type="inferred from homology"/>
<dbReference type="InterPro" id="IPR048279">
    <property type="entry name" value="MdtK-like"/>
</dbReference>
<feature type="transmembrane region" description="Helical" evidence="9">
    <location>
        <begin position="274"/>
        <end position="300"/>
    </location>
</feature>
<organism evidence="10 11">
    <name type="scientific">Micromonospora lupini str. Lupac 08</name>
    <dbReference type="NCBI Taxonomy" id="1150864"/>
    <lineage>
        <taxon>Bacteria</taxon>
        <taxon>Bacillati</taxon>
        <taxon>Actinomycetota</taxon>
        <taxon>Actinomycetes</taxon>
        <taxon>Micromonosporales</taxon>
        <taxon>Micromonosporaceae</taxon>
        <taxon>Micromonospora</taxon>
    </lineage>
</organism>
<dbReference type="GO" id="GO:0005886">
    <property type="term" value="C:plasma membrane"/>
    <property type="evidence" value="ECO:0007669"/>
    <property type="project" value="UniProtKB-SubCell"/>
</dbReference>
<dbReference type="STRING" id="1150864.MILUP08_41564"/>
<feature type="transmembrane region" description="Helical" evidence="9">
    <location>
        <begin position="239"/>
        <end position="262"/>
    </location>
</feature>
<feature type="transmembrane region" description="Helical" evidence="9">
    <location>
        <begin position="197"/>
        <end position="218"/>
    </location>
</feature>
<dbReference type="InterPro" id="IPR002528">
    <property type="entry name" value="MATE_fam"/>
</dbReference>
<evidence type="ECO:0000256" key="9">
    <source>
        <dbReference type="SAM" id="Phobius"/>
    </source>
</evidence>
<feature type="compositionally biased region" description="Low complexity" evidence="8">
    <location>
        <begin position="466"/>
        <end position="491"/>
    </location>
</feature>
<keyword evidence="6 9" id="KW-1133">Transmembrane helix</keyword>
<evidence type="ECO:0000256" key="4">
    <source>
        <dbReference type="ARBA" id="ARBA00022475"/>
    </source>
</evidence>
<comment type="similarity">
    <text evidence="2">Belongs to the multi antimicrobial extrusion (MATE) (TC 2.A.66.1) family.</text>
</comment>
<feature type="transmembrane region" description="Helical" evidence="9">
    <location>
        <begin position="170"/>
        <end position="191"/>
    </location>
</feature>
<name>I0KYK3_9ACTN</name>
<dbReference type="CDD" id="cd13136">
    <property type="entry name" value="MATE_DinF_like"/>
    <property type="match status" value="1"/>
</dbReference>
<evidence type="ECO:0000256" key="5">
    <source>
        <dbReference type="ARBA" id="ARBA00022692"/>
    </source>
</evidence>
<sequence length="491" mass="50335">MSHPASTTDRTASPRRIAGLALPALVVLAAEPLYVLVDTAVVGHLGRVPLAALAVGGTVMTLTAWLGTVVAYGTTGRSARRFGAGDRAAAVAEGVQSSWLAFGVGLLVAIGMQIGGGALARTLAGGGGDVADAAAQWLRIAALGAPGLLLAAAGNGWLRGVQDTRRPLLFVLGPNLLSALLCPLLVYSGGLGLTGSAVANVVAQTIAGGLFAAALVAERVSLRPRPRVIRQQLVLSRDLLIRGVAFQASFLSATAVAARFGAAAVGAHQIALQLWFFTALVLDALAIAAQSLVGAALGAGDAADARALARRIGLLGGICGIAFALLIAAGAGVVPSWFSSDEQVREQAMVAWPWFVAMQPLAGVVFALDGVLIGAGDVRYLRNLTIVAALGGFLPAIWLAYGLDLGLGGIWAGLTLFVAIRLVALLLRLRSVAGRWSGPSADGPPRFSSSRRRRDAIRGRRRPRSARCSAGPPRARSPGRSDPSGSPRRSR</sequence>
<feature type="transmembrane region" description="Helical" evidence="9">
    <location>
        <begin position="312"/>
        <end position="338"/>
    </location>
</feature>
<dbReference type="PANTHER" id="PTHR42893:SF46">
    <property type="entry name" value="PROTEIN DETOXIFICATION 44, CHLOROPLASTIC"/>
    <property type="match status" value="1"/>
</dbReference>
<dbReference type="OrthoDB" id="5242355at2"/>
<comment type="caution">
    <text evidence="10">The sequence shown here is derived from an EMBL/GenBank/DDBJ whole genome shotgun (WGS) entry which is preliminary data.</text>
</comment>
<protein>
    <submittedName>
        <fullName evidence="10">MATE efflux family protein</fullName>
    </submittedName>
</protein>
<dbReference type="GO" id="GO:0042910">
    <property type="term" value="F:xenobiotic transmembrane transporter activity"/>
    <property type="evidence" value="ECO:0007669"/>
    <property type="project" value="InterPro"/>
</dbReference>
<evidence type="ECO:0000313" key="11">
    <source>
        <dbReference type="Proteomes" id="UP000003448"/>
    </source>
</evidence>
<evidence type="ECO:0000256" key="6">
    <source>
        <dbReference type="ARBA" id="ARBA00022989"/>
    </source>
</evidence>
<evidence type="ECO:0000256" key="1">
    <source>
        <dbReference type="ARBA" id="ARBA00004651"/>
    </source>
</evidence>
<feature type="transmembrane region" description="Helical" evidence="9">
    <location>
        <begin position="20"/>
        <end position="37"/>
    </location>
</feature>
<evidence type="ECO:0000256" key="8">
    <source>
        <dbReference type="SAM" id="MobiDB-lite"/>
    </source>
</evidence>
<dbReference type="InterPro" id="IPR044644">
    <property type="entry name" value="DinF-like"/>
</dbReference>
<dbReference type="Proteomes" id="UP000003448">
    <property type="component" value="Unassembled WGS sequence"/>
</dbReference>
<dbReference type="EMBL" id="CAIE01000014">
    <property type="protein sequence ID" value="CCH16650.1"/>
    <property type="molecule type" value="Genomic_DNA"/>
</dbReference>
<keyword evidence="5 9" id="KW-0812">Transmembrane</keyword>
<feature type="transmembrane region" description="Helical" evidence="9">
    <location>
        <begin position="99"/>
        <end position="120"/>
    </location>
</feature>
<feature type="compositionally biased region" description="Basic residues" evidence="8">
    <location>
        <begin position="449"/>
        <end position="465"/>
    </location>
</feature>
<feature type="transmembrane region" description="Helical" evidence="9">
    <location>
        <begin position="384"/>
        <end position="403"/>
    </location>
</feature>